<name>A0A481YQU3_9VIRU</name>
<protein>
    <submittedName>
        <fullName evidence="1">Prolyl oligopeptidase</fullName>
    </submittedName>
</protein>
<reference evidence="1" key="1">
    <citation type="journal article" date="2019" name="MBio">
        <title>Virus Genomes from Deep Sea Sediments Expand the Ocean Megavirome and Support Independent Origins of Viral Gigantism.</title>
        <authorList>
            <person name="Backstrom D."/>
            <person name="Yutin N."/>
            <person name="Jorgensen S.L."/>
            <person name="Dharamshi J."/>
            <person name="Homa F."/>
            <person name="Zaremba-Niedwiedzka K."/>
            <person name="Spang A."/>
            <person name="Wolf Y.I."/>
            <person name="Koonin E.V."/>
            <person name="Ettema T.J."/>
        </authorList>
    </citation>
    <scope>NUCLEOTIDE SEQUENCE</scope>
</reference>
<evidence type="ECO:0000313" key="1">
    <source>
        <dbReference type="EMBL" id="QBK85591.1"/>
    </source>
</evidence>
<organism evidence="1">
    <name type="scientific">Marseillevirus LCMAC101</name>
    <dbReference type="NCBI Taxonomy" id="2506602"/>
    <lineage>
        <taxon>Viruses</taxon>
        <taxon>Varidnaviria</taxon>
        <taxon>Bamfordvirae</taxon>
        <taxon>Nucleocytoviricota</taxon>
        <taxon>Megaviricetes</taxon>
        <taxon>Pimascovirales</taxon>
        <taxon>Pimascovirales incertae sedis</taxon>
        <taxon>Marseilleviridae</taxon>
    </lineage>
</organism>
<accession>A0A481YQU3</accession>
<proteinExistence type="predicted"/>
<sequence>METLQTLCSKKLASLVRKNSGVFPKWYLELSPCYQRQIEEFCYVMKRKRGHEEKVWYRKSKRRRGKDPEYNNDLPASICDGTQTWYKEGRIHRDGDQPAIIWSDGSQEWYQKGKHHRDGDQPAIIWSDGNQEWTQQWYHRGQLHRDGDQPAIIWSSGTQLWYHRGQLHRDGDQPAIIWGDGNQE</sequence>
<dbReference type="EMBL" id="MK500327">
    <property type="protein sequence ID" value="QBK85591.1"/>
    <property type="molecule type" value="Genomic_DNA"/>
</dbReference>
<gene>
    <name evidence="1" type="ORF">LCMAC101_01860</name>
</gene>